<gene>
    <name evidence="5" type="primary">csiR</name>
    <name evidence="5" type="ORF">GCM10008943_33790</name>
</gene>
<keyword evidence="1" id="KW-0805">Transcription regulation</keyword>
<evidence type="ECO:0000256" key="3">
    <source>
        <dbReference type="ARBA" id="ARBA00023163"/>
    </source>
</evidence>
<dbReference type="PANTHER" id="PTHR43537:SF24">
    <property type="entry name" value="GLUCONATE OPERON TRANSCRIPTIONAL REPRESSOR"/>
    <property type="match status" value="1"/>
</dbReference>
<dbReference type="Gene3D" id="1.10.10.10">
    <property type="entry name" value="Winged helix-like DNA-binding domain superfamily/Winged helix DNA-binding domain"/>
    <property type="match status" value="1"/>
</dbReference>
<dbReference type="EMBL" id="BAAADE010000023">
    <property type="protein sequence ID" value="GAA0616192.1"/>
    <property type="molecule type" value="Genomic_DNA"/>
</dbReference>
<accession>A0ABN1GQ37</accession>
<dbReference type="PANTHER" id="PTHR43537">
    <property type="entry name" value="TRANSCRIPTIONAL REGULATOR, GNTR FAMILY"/>
    <property type="match status" value="1"/>
</dbReference>
<dbReference type="Gene3D" id="1.20.120.530">
    <property type="entry name" value="GntR ligand-binding domain-like"/>
    <property type="match status" value="1"/>
</dbReference>
<protein>
    <submittedName>
        <fullName evidence="5">DNA-binding transcriptional regulator CsiR</fullName>
    </submittedName>
</protein>
<evidence type="ECO:0000313" key="5">
    <source>
        <dbReference type="EMBL" id="GAA0616192.1"/>
    </source>
</evidence>
<dbReference type="SUPFAM" id="SSF48008">
    <property type="entry name" value="GntR ligand-binding domain-like"/>
    <property type="match status" value="1"/>
</dbReference>
<reference evidence="5 6" key="1">
    <citation type="journal article" date="2019" name="Int. J. Syst. Evol. Microbiol.">
        <title>The Global Catalogue of Microorganisms (GCM) 10K type strain sequencing project: providing services to taxonomists for standard genome sequencing and annotation.</title>
        <authorList>
            <consortium name="The Broad Institute Genomics Platform"/>
            <consortium name="The Broad Institute Genome Sequencing Center for Infectious Disease"/>
            <person name="Wu L."/>
            <person name="Ma J."/>
        </authorList>
    </citation>
    <scope>NUCLEOTIDE SEQUENCE [LARGE SCALE GENOMIC DNA]</scope>
    <source>
        <strain evidence="5 6">JCM 15115</strain>
    </source>
</reference>
<dbReference type="SMART" id="SM00895">
    <property type="entry name" value="FCD"/>
    <property type="match status" value="1"/>
</dbReference>
<dbReference type="GO" id="GO:0003677">
    <property type="term" value="F:DNA binding"/>
    <property type="evidence" value="ECO:0007669"/>
    <property type="project" value="UniProtKB-KW"/>
</dbReference>
<sequence length="194" mass="21513">MRLGPALLAKEYGASTTVLREAMILLTGDRLVVSTPGSGFSIPELERSELKDLTLLRCHNESLALQLAIERGGLKWETEVISAHHIMTRIPRRTLENPEVPNPEWFNAHRTFHSKLLSGCGIPALIDICEKLSSATEIYRVYSVPMTRAAKRDVETEHADLLEAVLAHDTPRAVALLKAHYETTEAGLLANWPA</sequence>
<dbReference type="Proteomes" id="UP001424441">
    <property type="component" value="Unassembled WGS sequence"/>
</dbReference>
<dbReference type="InterPro" id="IPR036390">
    <property type="entry name" value="WH_DNA-bd_sf"/>
</dbReference>
<evidence type="ECO:0000256" key="2">
    <source>
        <dbReference type="ARBA" id="ARBA00023125"/>
    </source>
</evidence>
<dbReference type="InterPro" id="IPR036388">
    <property type="entry name" value="WH-like_DNA-bd_sf"/>
</dbReference>
<comment type="caution">
    <text evidence="5">The sequence shown here is derived from an EMBL/GenBank/DDBJ whole genome shotgun (WGS) entry which is preliminary data.</text>
</comment>
<dbReference type="SUPFAM" id="SSF46785">
    <property type="entry name" value="Winged helix' DNA-binding domain"/>
    <property type="match status" value="1"/>
</dbReference>
<keyword evidence="3" id="KW-0804">Transcription</keyword>
<dbReference type="InterPro" id="IPR008920">
    <property type="entry name" value="TF_FadR/GntR_C"/>
</dbReference>
<dbReference type="Pfam" id="PF07729">
    <property type="entry name" value="FCD"/>
    <property type="match status" value="1"/>
</dbReference>
<organism evidence="5 6">
    <name type="scientific">Paenochrobactrum glaciei</name>
    <dbReference type="NCBI Taxonomy" id="486407"/>
    <lineage>
        <taxon>Bacteria</taxon>
        <taxon>Pseudomonadati</taxon>
        <taxon>Pseudomonadota</taxon>
        <taxon>Alphaproteobacteria</taxon>
        <taxon>Hyphomicrobiales</taxon>
        <taxon>Brucellaceae</taxon>
        <taxon>Paenochrobactrum</taxon>
    </lineage>
</organism>
<proteinExistence type="predicted"/>
<feature type="domain" description="GntR C-terminal" evidence="4">
    <location>
        <begin position="52"/>
        <end position="183"/>
    </location>
</feature>
<keyword evidence="2 5" id="KW-0238">DNA-binding</keyword>
<name>A0ABN1GQ37_9HYPH</name>
<dbReference type="InterPro" id="IPR011711">
    <property type="entry name" value="GntR_C"/>
</dbReference>
<evidence type="ECO:0000256" key="1">
    <source>
        <dbReference type="ARBA" id="ARBA00023015"/>
    </source>
</evidence>
<evidence type="ECO:0000313" key="6">
    <source>
        <dbReference type="Proteomes" id="UP001424441"/>
    </source>
</evidence>
<keyword evidence="6" id="KW-1185">Reference proteome</keyword>
<evidence type="ECO:0000259" key="4">
    <source>
        <dbReference type="SMART" id="SM00895"/>
    </source>
</evidence>